<dbReference type="AlphaFoldDB" id="A0A420J738"/>
<evidence type="ECO:0000256" key="1">
    <source>
        <dbReference type="PROSITE-ProRule" id="PRU00047"/>
    </source>
</evidence>
<dbReference type="GO" id="GO:0008270">
    <property type="term" value="F:zinc ion binding"/>
    <property type="evidence" value="ECO:0007669"/>
    <property type="project" value="UniProtKB-KW"/>
</dbReference>
<gene>
    <name evidence="4" type="ORF">GcM1_169002</name>
</gene>
<dbReference type="Proteomes" id="UP000285326">
    <property type="component" value="Unassembled WGS sequence"/>
</dbReference>
<evidence type="ECO:0000313" key="4">
    <source>
        <dbReference type="EMBL" id="RKF82600.1"/>
    </source>
</evidence>
<feature type="domain" description="CCHC-type" evidence="3">
    <location>
        <begin position="368"/>
        <end position="383"/>
    </location>
</feature>
<evidence type="ECO:0000259" key="3">
    <source>
        <dbReference type="PROSITE" id="PS50158"/>
    </source>
</evidence>
<dbReference type="Pfam" id="PF00098">
    <property type="entry name" value="zf-CCHC"/>
    <property type="match status" value="1"/>
</dbReference>
<accession>A0A420J738</accession>
<dbReference type="SUPFAM" id="SSF57756">
    <property type="entry name" value="Retrovirus zinc finger-like domains"/>
    <property type="match status" value="1"/>
</dbReference>
<feature type="compositionally biased region" description="Polar residues" evidence="2">
    <location>
        <begin position="34"/>
        <end position="50"/>
    </location>
</feature>
<dbReference type="InterPro" id="IPR036875">
    <property type="entry name" value="Znf_CCHC_sf"/>
</dbReference>
<dbReference type="GO" id="GO:0003676">
    <property type="term" value="F:nucleic acid binding"/>
    <property type="evidence" value="ECO:0007669"/>
    <property type="project" value="InterPro"/>
</dbReference>
<dbReference type="SMART" id="SM00343">
    <property type="entry name" value="ZnF_C2HC"/>
    <property type="match status" value="1"/>
</dbReference>
<reference evidence="4 5" key="1">
    <citation type="journal article" date="2018" name="BMC Genomics">
        <title>Comparative genome analyses reveal sequence features reflecting distinct modes of host-adaptation between dicot and monocot powdery mildew.</title>
        <authorList>
            <person name="Wu Y."/>
            <person name="Ma X."/>
            <person name="Pan Z."/>
            <person name="Kale S.D."/>
            <person name="Song Y."/>
            <person name="King H."/>
            <person name="Zhang Q."/>
            <person name="Presley C."/>
            <person name="Deng X."/>
            <person name="Wei C.I."/>
            <person name="Xiao S."/>
        </authorList>
    </citation>
    <scope>NUCLEOTIDE SEQUENCE [LARGE SCALE GENOMIC DNA]</scope>
    <source>
        <strain evidence="4">UMSG1</strain>
    </source>
</reference>
<dbReference type="PROSITE" id="PS50158">
    <property type="entry name" value="ZF_CCHC"/>
    <property type="match status" value="1"/>
</dbReference>
<organism evidence="4 5">
    <name type="scientific">Golovinomyces cichoracearum</name>
    <dbReference type="NCBI Taxonomy" id="62708"/>
    <lineage>
        <taxon>Eukaryota</taxon>
        <taxon>Fungi</taxon>
        <taxon>Dikarya</taxon>
        <taxon>Ascomycota</taxon>
        <taxon>Pezizomycotina</taxon>
        <taxon>Leotiomycetes</taxon>
        <taxon>Erysiphales</taxon>
        <taxon>Erysiphaceae</taxon>
        <taxon>Golovinomyces</taxon>
    </lineage>
</organism>
<sequence length="388" mass="45067">MKRIPPRVRESAVGLPPIIQTLRIIEGPHLNSSPILESEQIDGTITSRSQGENEKNNRARIAITWIFLKFEATSGKKSSPLSSPCKKPQYTPLRSAIQAERESGRIGEDFHKYRNHSNDQNDYRNSGVTMQHGQFLIPKGLRNTLEESLTSFFDAWEHLMRANLRSYRHSFQDSQSILDHKFAQTSGKAMEHLIERMKPNHPEQFIHEKQMFDWLKSFFKDPNQRETARVESNRCPMSPNETFNSFYSRFSVLASKARIDQSVQLKDIFRKLHPDLHWQSINFMATEPDYETALKRLHFLDNELKLNQEYRNCRVEINFTAQKTRNAELPTSLSPKIKKESNLSPMKNYNHETARNSSQMVDGLNKMCYNCYKTGHLSKDCSKSSTHV</sequence>
<proteinExistence type="predicted"/>
<comment type="caution">
    <text evidence="4">The sequence shown here is derived from an EMBL/GenBank/DDBJ whole genome shotgun (WGS) entry which is preliminary data.</text>
</comment>
<keyword evidence="1" id="KW-0862">Zinc</keyword>
<dbReference type="InterPro" id="IPR001878">
    <property type="entry name" value="Znf_CCHC"/>
</dbReference>
<dbReference type="EMBL" id="MCBS01016985">
    <property type="protein sequence ID" value="RKF82600.1"/>
    <property type="molecule type" value="Genomic_DNA"/>
</dbReference>
<evidence type="ECO:0000313" key="5">
    <source>
        <dbReference type="Proteomes" id="UP000285326"/>
    </source>
</evidence>
<keyword evidence="1" id="KW-0479">Metal-binding</keyword>
<keyword evidence="1" id="KW-0863">Zinc-finger</keyword>
<evidence type="ECO:0000256" key="2">
    <source>
        <dbReference type="SAM" id="MobiDB-lite"/>
    </source>
</evidence>
<feature type="region of interest" description="Disordered" evidence="2">
    <location>
        <begin position="34"/>
        <end position="54"/>
    </location>
</feature>
<dbReference type="Gene3D" id="4.10.60.10">
    <property type="entry name" value="Zinc finger, CCHC-type"/>
    <property type="match status" value="1"/>
</dbReference>
<name>A0A420J738_9PEZI</name>
<protein>
    <recommendedName>
        <fullName evidence="3">CCHC-type domain-containing protein</fullName>
    </recommendedName>
</protein>